<reference evidence="1 2" key="1">
    <citation type="journal article" date="2022" name="bioRxiv">
        <title>Genomics of Preaxostyla Flagellates Illuminates Evolutionary Transitions and the Path Towards Mitochondrial Loss.</title>
        <authorList>
            <person name="Novak L.V.F."/>
            <person name="Treitli S.C."/>
            <person name="Pyrih J."/>
            <person name="Halakuc P."/>
            <person name="Pipaliya S.V."/>
            <person name="Vacek V."/>
            <person name="Brzon O."/>
            <person name="Soukal P."/>
            <person name="Eme L."/>
            <person name="Dacks J.B."/>
            <person name="Karnkowska A."/>
            <person name="Elias M."/>
            <person name="Hampl V."/>
        </authorList>
    </citation>
    <scope>NUCLEOTIDE SEQUENCE [LARGE SCALE GENOMIC DNA]</scope>
    <source>
        <strain evidence="1">NAU3</strain>
        <tissue evidence="1">Gut</tissue>
    </source>
</reference>
<protein>
    <submittedName>
        <fullName evidence="1">Uncharacterized protein</fullName>
    </submittedName>
</protein>
<name>A0ABQ9WRZ3_9EUKA</name>
<sequence>MTSLESKSDTAVEDSLDCSAFLNWDKSQTKSEHEMAVVFRDLVAIVKSKPALTDTLEVKAMNFLVSVRPYRPQSADVFLSSLASFSDESLTNFVQSMVVLISSASRIITTPAMAMLHRLFTNCSLNVCFTLVKADLIAQLFLTLNPQSVSLTEPERVHTLLIEVIGHSFHLTTPGGLATLEIEDHDGQQAVHEIVLMKVLTPSEKYICHMCANRNSLVDGGQSDVFMALFARLLRLPAYCQPTMDFVLTLPVFLAIPSCLTLIENERPVYSFLNLMVYFQQEWNDLGGDVRLSGNTILRCLRMEGFDDVIEQRLQNDRKQYLGPVVADYSIKINNLHGMNVPPHVSPLM</sequence>
<proteinExistence type="predicted"/>
<evidence type="ECO:0000313" key="1">
    <source>
        <dbReference type="EMBL" id="KAK2942259.1"/>
    </source>
</evidence>
<keyword evidence="2" id="KW-1185">Reference proteome</keyword>
<gene>
    <name evidence="1" type="ORF">BLNAU_22828</name>
</gene>
<evidence type="ECO:0000313" key="2">
    <source>
        <dbReference type="Proteomes" id="UP001281761"/>
    </source>
</evidence>
<dbReference type="EMBL" id="JARBJD010000421">
    <property type="protein sequence ID" value="KAK2942259.1"/>
    <property type="molecule type" value="Genomic_DNA"/>
</dbReference>
<dbReference type="Proteomes" id="UP001281761">
    <property type="component" value="Unassembled WGS sequence"/>
</dbReference>
<comment type="caution">
    <text evidence="1">The sequence shown here is derived from an EMBL/GenBank/DDBJ whole genome shotgun (WGS) entry which is preliminary data.</text>
</comment>
<organism evidence="1 2">
    <name type="scientific">Blattamonas nauphoetae</name>
    <dbReference type="NCBI Taxonomy" id="2049346"/>
    <lineage>
        <taxon>Eukaryota</taxon>
        <taxon>Metamonada</taxon>
        <taxon>Preaxostyla</taxon>
        <taxon>Oxymonadida</taxon>
        <taxon>Blattamonas</taxon>
    </lineage>
</organism>
<accession>A0ABQ9WRZ3</accession>